<dbReference type="GO" id="GO:0005737">
    <property type="term" value="C:cytoplasm"/>
    <property type="evidence" value="ECO:0007669"/>
    <property type="project" value="UniProtKB-SubCell"/>
</dbReference>
<dbReference type="GeneID" id="58227125"/>
<gene>
    <name evidence="6" type="primary">cheB</name>
    <name evidence="11" type="ORF">TW72_01330</name>
</gene>
<dbReference type="Gene3D" id="3.40.50.180">
    <property type="entry name" value="Methylesterase CheB, C-terminal domain"/>
    <property type="match status" value="1"/>
</dbReference>
<evidence type="ECO:0000256" key="8">
    <source>
        <dbReference type="PROSITE-ProRule" id="PRU00169"/>
    </source>
</evidence>
<evidence type="ECO:0000256" key="6">
    <source>
        <dbReference type="HAMAP-Rule" id="MF_00099"/>
    </source>
</evidence>
<organism evidence="11 12">
    <name type="scientific">Pseudoalteromonas ruthenica</name>
    <dbReference type="NCBI Taxonomy" id="151081"/>
    <lineage>
        <taxon>Bacteria</taxon>
        <taxon>Pseudomonadati</taxon>
        <taxon>Pseudomonadota</taxon>
        <taxon>Gammaproteobacteria</taxon>
        <taxon>Alteromonadales</taxon>
        <taxon>Pseudoalteromonadaceae</taxon>
        <taxon>Pseudoalteromonas</taxon>
    </lineage>
</organism>
<reference evidence="11 12" key="1">
    <citation type="journal article" date="2015" name="BMC Genomics">
        <title>Genome mining reveals unlocked bioactive potential of marine Gram-negative bacteria.</title>
        <authorList>
            <person name="Machado H."/>
            <person name="Sonnenschein E.C."/>
            <person name="Melchiorsen J."/>
            <person name="Gram L."/>
        </authorList>
    </citation>
    <scope>NUCLEOTIDE SEQUENCE [LARGE SCALE GENOMIC DNA]</scope>
    <source>
        <strain evidence="11 12">S3137</strain>
    </source>
</reference>
<dbReference type="NCBIfam" id="NF009206">
    <property type="entry name" value="PRK12555.1"/>
    <property type="match status" value="1"/>
</dbReference>
<evidence type="ECO:0000259" key="9">
    <source>
        <dbReference type="PROSITE" id="PS50110"/>
    </source>
</evidence>
<dbReference type="HAMAP" id="MF_00099">
    <property type="entry name" value="CheB_chemtxs"/>
    <property type="match status" value="1"/>
</dbReference>
<dbReference type="GO" id="GO:0008984">
    <property type="term" value="F:protein-glutamate methylesterase activity"/>
    <property type="evidence" value="ECO:0007669"/>
    <property type="project" value="UniProtKB-UniRule"/>
</dbReference>
<sequence length="343" mass="37108">MIRVLIIDDSALIQSLLKEIITDAHDMEVVGCASDPYQAREMIKQLNPDVLTLDIEMPKMDGISFLKNLMRLRPMPVVMISTLTQQGAPITLEALELGAVDFVAKPTNNVRAQMQAYAGSVQQKVRTAAKANIRRHSSKTLAPVTVQKDQQFKLNHLVAIGASTGGTEAIKEVITRLPENFPAVVITQHIPPVFSQSFAIRMNNVCAMQVHEASDEQVIKAGNIYIAPGGEHLMVQRKGGKLVCRLSSSEPVNRHRPAVDVMFSSIVEQQLAKHTCALLLTGMGADGAKGLLQLKQAGAVTAAQDQASSVVWGMPKAAIDLGAAQVTLSLAKSPQWLIEQAKK</sequence>
<dbReference type="CDD" id="cd16432">
    <property type="entry name" value="CheB_Rec"/>
    <property type="match status" value="1"/>
</dbReference>
<comment type="subcellular location">
    <subcellularLocation>
        <location evidence="6">Cytoplasm</location>
    </subcellularLocation>
</comment>
<comment type="catalytic activity">
    <reaction evidence="6">
        <text>L-glutaminyl-[protein] + H2O = L-glutamyl-[protein] + NH4(+)</text>
        <dbReference type="Rhea" id="RHEA:16441"/>
        <dbReference type="Rhea" id="RHEA-COMP:10207"/>
        <dbReference type="Rhea" id="RHEA-COMP:10208"/>
        <dbReference type="ChEBI" id="CHEBI:15377"/>
        <dbReference type="ChEBI" id="CHEBI:28938"/>
        <dbReference type="ChEBI" id="CHEBI:29973"/>
        <dbReference type="ChEBI" id="CHEBI:30011"/>
        <dbReference type="EC" id="3.5.1.44"/>
    </reaction>
</comment>
<dbReference type="InterPro" id="IPR001789">
    <property type="entry name" value="Sig_transdc_resp-reg_receiver"/>
</dbReference>
<evidence type="ECO:0000256" key="7">
    <source>
        <dbReference type="PROSITE-ProRule" id="PRU00050"/>
    </source>
</evidence>
<accession>A0A0F4PQB4</accession>
<dbReference type="SMART" id="SM00448">
    <property type="entry name" value="REC"/>
    <property type="match status" value="1"/>
</dbReference>
<keyword evidence="2 6" id="KW-0145">Chemotaxis</keyword>
<dbReference type="FunFam" id="3.40.50.2300:FF:000060">
    <property type="entry name" value="Protein-glutamate methylesterase/protein-glutamine glutaminase"/>
    <property type="match status" value="1"/>
</dbReference>
<dbReference type="CDD" id="cd17541">
    <property type="entry name" value="REC_CheB-like"/>
    <property type="match status" value="1"/>
</dbReference>
<dbReference type="PROSITE" id="PS50110">
    <property type="entry name" value="RESPONSE_REGULATORY"/>
    <property type="match status" value="1"/>
</dbReference>
<comment type="PTM">
    <text evidence="6">Phosphorylated by CheA. Phosphorylation of the N-terminal regulatory domain activates the methylesterase activity.</text>
</comment>
<dbReference type="eggNOG" id="COG2201">
    <property type="taxonomic scope" value="Bacteria"/>
</dbReference>
<feature type="domain" description="Response regulatory" evidence="9">
    <location>
        <begin position="3"/>
        <end position="120"/>
    </location>
</feature>
<dbReference type="SUPFAM" id="SSF52738">
    <property type="entry name" value="Methylesterase CheB, C-terminal domain"/>
    <property type="match status" value="1"/>
</dbReference>
<feature type="active site" evidence="6 7">
    <location>
        <position position="189"/>
    </location>
</feature>
<evidence type="ECO:0000256" key="3">
    <source>
        <dbReference type="ARBA" id="ARBA00022553"/>
    </source>
</evidence>
<evidence type="ECO:0000256" key="4">
    <source>
        <dbReference type="ARBA" id="ARBA00022801"/>
    </source>
</evidence>
<evidence type="ECO:0000256" key="5">
    <source>
        <dbReference type="ARBA" id="ARBA00048267"/>
    </source>
</evidence>
<name>A0A0F4PQB4_9GAMM</name>
<evidence type="ECO:0000259" key="10">
    <source>
        <dbReference type="PROSITE" id="PS50122"/>
    </source>
</evidence>
<dbReference type="InterPro" id="IPR000673">
    <property type="entry name" value="Sig_transdc_resp-reg_Me-estase"/>
</dbReference>
<dbReference type="InterPro" id="IPR008248">
    <property type="entry name" value="CheB-like"/>
</dbReference>
<evidence type="ECO:0000313" key="12">
    <source>
        <dbReference type="Proteomes" id="UP000033664"/>
    </source>
</evidence>
<comment type="domain">
    <text evidence="6">Contains a C-terminal catalytic domain, and an N-terminal region which modulates catalytic activity.</text>
</comment>
<dbReference type="PANTHER" id="PTHR42872">
    <property type="entry name" value="PROTEIN-GLUTAMATE METHYLESTERASE/PROTEIN-GLUTAMINE GLUTAMINASE"/>
    <property type="match status" value="1"/>
</dbReference>
<dbReference type="OrthoDB" id="9793421at2"/>
<dbReference type="InterPro" id="IPR011006">
    <property type="entry name" value="CheY-like_superfamily"/>
</dbReference>
<evidence type="ECO:0000256" key="1">
    <source>
        <dbReference type="ARBA" id="ARBA00022490"/>
    </source>
</evidence>
<keyword evidence="12" id="KW-1185">Reference proteome</keyword>
<comment type="similarity">
    <text evidence="6">Belongs to the CheB family.</text>
</comment>
<feature type="domain" description="CheB-type methylesterase" evidence="10">
    <location>
        <begin position="151"/>
        <end position="343"/>
    </location>
</feature>
<dbReference type="GO" id="GO:0000156">
    <property type="term" value="F:phosphorelay response regulator activity"/>
    <property type="evidence" value="ECO:0007669"/>
    <property type="project" value="InterPro"/>
</dbReference>
<evidence type="ECO:0000256" key="2">
    <source>
        <dbReference type="ARBA" id="ARBA00022500"/>
    </source>
</evidence>
<dbReference type="NCBIfam" id="NF001965">
    <property type="entry name" value="PRK00742.1"/>
    <property type="match status" value="1"/>
</dbReference>
<comment type="caution">
    <text evidence="11">The sequence shown here is derived from an EMBL/GenBank/DDBJ whole genome shotgun (WGS) entry which is preliminary data.</text>
</comment>
<dbReference type="SUPFAM" id="SSF52172">
    <property type="entry name" value="CheY-like"/>
    <property type="match status" value="1"/>
</dbReference>
<feature type="active site" evidence="6 7">
    <location>
        <position position="163"/>
    </location>
</feature>
<dbReference type="EC" id="3.5.1.44" evidence="6"/>
<comment type="function">
    <text evidence="6">Involved in chemotaxis. Part of a chemotaxis signal transduction system that modulates chemotaxis in response to various stimuli. Catalyzes the demethylation of specific methylglutamate residues introduced into the chemoreceptors (methyl-accepting chemotaxis proteins or MCP) by CheR. Also mediates the irreversible deamidation of specific glutamine residues to glutamic acid.</text>
</comment>
<dbReference type="PIRSF" id="PIRSF000876">
    <property type="entry name" value="RR_chemtxs_CheB"/>
    <property type="match status" value="1"/>
</dbReference>
<proteinExistence type="inferred from homology"/>
<dbReference type="AlphaFoldDB" id="A0A0F4PQB4"/>
<evidence type="ECO:0000313" key="11">
    <source>
        <dbReference type="EMBL" id="KJZ01624.1"/>
    </source>
</evidence>
<dbReference type="GO" id="GO:0006935">
    <property type="term" value="P:chemotaxis"/>
    <property type="evidence" value="ECO:0007669"/>
    <property type="project" value="UniProtKB-UniRule"/>
</dbReference>
<keyword evidence="1 6" id="KW-0963">Cytoplasm</keyword>
<keyword evidence="4 6" id="KW-0378">Hydrolase</keyword>
<protein>
    <recommendedName>
        <fullName evidence="6">Protein-glutamate methylesterase/protein-glutamine glutaminase</fullName>
        <ecNumber evidence="6">3.1.1.61</ecNumber>
        <ecNumber evidence="6">3.5.1.44</ecNumber>
    </recommendedName>
</protein>
<dbReference type="PROSITE" id="PS50122">
    <property type="entry name" value="CHEB"/>
    <property type="match status" value="1"/>
</dbReference>
<dbReference type="PATRIC" id="fig|151081.8.peg.1445"/>
<keyword evidence="3 6" id="KW-0597">Phosphoprotein</keyword>
<dbReference type="Pfam" id="PF01339">
    <property type="entry name" value="CheB_methylest"/>
    <property type="match status" value="1"/>
</dbReference>
<dbReference type="RefSeq" id="WP_045979087.1">
    <property type="nucleotide sequence ID" value="NZ_CP023396.1"/>
</dbReference>
<dbReference type="Pfam" id="PF00072">
    <property type="entry name" value="Response_reg"/>
    <property type="match status" value="1"/>
</dbReference>
<dbReference type="GO" id="GO:0050568">
    <property type="term" value="F:protein-glutamine glutaminase activity"/>
    <property type="evidence" value="ECO:0007669"/>
    <property type="project" value="UniProtKB-UniRule"/>
</dbReference>
<comment type="catalytic activity">
    <reaction evidence="5 6">
        <text>[protein]-L-glutamate 5-O-methyl ester + H2O = L-glutamyl-[protein] + methanol + H(+)</text>
        <dbReference type="Rhea" id="RHEA:23236"/>
        <dbReference type="Rhea" id="RHEA-COMP:10208"/>
        <dbReference type="Rhea" id="RHEA-COMP:10311"/>
        <dbReference type="ChEBI" id="CHEBI:15377"/>
        <dbReference type="ChEBI" id="CHEBI:15378"/>
        <dbReference type="ChEBI" id="CHEBI:17790"/>
        <dbReference type="ChEBI" id="CHEBI:29973"/>
        <dbReference type="ChEBI" id="CHEBI:82795"/>
        <dbReference type="EC" id="3.1.1.61"/>
    </reaction>
</comment>
<dbReference type="InterPro" id="IPR035909">
    <property type="entry name" value="CheB_C"/>
</dbReference>
<dbReference type="Proteomes" id="UP000033664">
    <property type="component" value="Unassembled WGS sequence"/>
</dbReference>
<dbReference type="EC" id="3.1.1.61" evidence="6"/>
<feature type="modified residue" description="4-aspartylphosphate" evidence="6 8">
    <location>
        <position position="54"/>
    </location>
</feature>
<dbReference type="EMBL" id="JXXZ01000002">
    <property type="protein sequence ID" value="KJZ01624.1"/>
    <property type="molecule type" value="Genomic_DNA"/>
</dbReference>
<dbReference type="PANTHER" id="PTHR42872:SF6">
    <property type="entry name" value="PROTEIN-GLUTAMATE METHYLESTERASE_PROTEIN-GLUTAMINE GLUTAMINASE"/>
    <property type="match status" value="1"/>
</dbReference>
<dbReference type="Gene3D" id="3.40.50.2300">
    <property type="match status" value="1"/>
</dbReference>
<feature type="active site" evidence="6 7">
    <location>
        <position position="286"/>
    </location>
</feature>